<name>A0AAW1QCK5_9CHLO</name>
<comment type="caution">
    <text evidence="1">The sequence shown here is derived from an EMBL/GenBank/DDBJ whole genome shotgun (WGS) entry which is preliminary data.</text>
</comment>
<dbReference type="EMBL" id="JALJOR010000004">
    <property type="protein sequence ID" value="KAK9818414.1"/>
    <property type="molecule type" value="Genomic_DNA"/>
</dbReference>
<gene>
    <name evidence="1" type="ORF">WJX72_012345</name>
</gene>
<organism evidence="1 2">
    <name type="scientific">[Myrmecia] bisecta</name>
    <dbReference type="NCBI Taxonomy" id="41462"/>
    <lineage>
        <taxon>Eukaryota</taxon>
        <taxon>Viridiplantae</taxon>
        <taxon>Chlorophyta</taxon>
        <taxon>core chlorophytes</taxon>
        <taxon>Trebouxiophyceae</taxon>
        <taxon>Trebouxiales</taxon>
        <taxon>Trebouxiaceae</taxon>
        <taxon>Myrmecia</taxon>
    </lineage>
</organism>
<accession>A0AAW1QCK5</accession>
<dbReference type="AlphaFoldDB" id="A0AAW1QCK5"/>
<proteinExistence type="predicted"/>
<evidence type="ECO:0000313" key="1">
    <source>
        <dbReference type="EMBL" id="KAK9818414.1"/>
    </source>
</evidence>
<dbReference type="Proteomes" id="UP001489004">
    <property type="component" value="Unassembled WGS sequence"/>
</dbReference>
<protein>
    <submittedName>
        <fullName evidence="1">Uncharacterized protein</fullName>
    </submittedName>
</protein>
<evidence type="ECO:0000313" key="2">
    <source>
        <dbReference type="Proteomes" id="UP001489004"/>
    </source>
</evidence>
<reference evidence="1 2" key="1">
    <citation type="journal article" date="2024" name="Nat. Commun.">
        <title>Phylogenomics reveals the evolutionary origins of lichenization in chlorophyte algae.</title>
        <authorList>
            <person name="Puginier C."/>
            <person name="Libourel C."/>
            <person name="Otte J."/>
            <person name="Skaloud P."/>
            <person name="Haon M."/>
            <person name="Grisel S."/>
            <person name="Petersen M."/>
            <person name="Berrin J.G."/>
            <person name="Delaux P.M."/>
            <person name="Dal Grande F."/>
            <person name="Keller J."/>
        </authorList>
    </citation>
    <scope>NUCLEOTIDE SEQUENCE [LARGE SCALE GENOMIC DNA]</scope>
    <source>
        <strain evidence="1 2">SAG 2043</strain>
    </source>
</reference>
<sequence length="176" mass="19537">MRHVHEEAASAGLPGLGSAPFVTKLWECVFQLAAHSSADASMRDNGVFPMALRLLHQASQRMALASRAAYSLALEFIVRLSADRRVMEAATAPESGPADRTDCEEARQVLKAYGTVMQVRLQLQHALCLDPELALEEFMAWYSLKPLWNGRLGFTMPFNGCVQPPTWPKRPRLQSV</sequence>
<keyword evidence="2" id="KW-1185">Reference proteome</keyword>